<keyword evidence="3" id="KW-1185">Reference proteome</keyword>
<dbReference type="RefSeq" id="WP_382355509.1">
    <property type="nucleotide sequence ID" value="NZ_JBHSMC010000042.1"/>
</dbReference>
<proteinExistence type="predicted"/>
<dbReference type="InterPro" id="IPR011330">
    <property type="entry name" value="Glyco_hydro/deAcase_b/a-brl"/>
</dbReference>
<dbReference type="EMBL" id="JBHSMC010000042">
    <property type="protein sequence ID" value="MFC5466861.1"/>
    <property type="molecule type" value="Genomic_DNA"/>
</dbReference>
<dbReference type="InterPro" id="IPR014235">
    <property type="entry name" value="Spore_PdaA"/>
</dbReference>
<evidence type="ECO:0000313" key="3">
    <source>
        <dbReference type="Proteomes" id="UP001596147"/>
    </source>
</evidence>
<sequence>MKRLGILIPVIFMFFFQTMSAYAVSNKPIHWGFKKSKNEQPAEAGAEYDLLLDKYGAFYKGSPNHKVVYLTFDNGYENGFTEKTLDILKQENVPATFFVTGHYLKSAPELAKRMVNEGHIIGNHSWSHPDTTQISDEKMINELDRVKQATEEITGQTGMQYLRPPRGILSERTLKVALDAGYIHVLWSVAFVDWQVKNQKGWKYAYDSIMSQIHPGAVILLHTVSQDNVEALEKVIQDLKKRGYVFKSLDDLMMREKVMIPMANKMNKDDNISDPTNSSQTE</sequence>
<dbReference type="InterPro" id="IPR002509">
    <property type="entry name" value="NODB_dom"/>
</dbReference>
<dbReference type="CDD" id="cd10948">
    <property type="entry name" value="CE4_BsPdaA_like"/>
    <property type="match status" value="1"/>
</dbReference>
<feature type="domain" description="NodB homology" evidence="1">
    <location>
        <begin position="66"/>
        <end position="247"/>
    </location>
</feature>
<protein>
    <submittedName>
        <fullName evidence="2">Delta-lactam-biosynthetic de-N-acetylase</fullName>
    </submittedName>
</protein>
<gene>
    <name evidence="2" type="primary">pdaA</name>
    <name evidence="2" type="ORF">ACFPM4_19230</name>
</gene>
<dbReference type="Proteomes" id="UP001596147">
    <property type="component" value="Unassembled WGS sequence"/>
</dbReference>
<dbReference type="PANTHER" id="PTHR10587:SF78">
    <property type="entry name" value="PEPTIDOGLYCAN-N-ACETYLMURAMIC ACID DEACETYLASE PDAA"/>
    <property type="match status" value="1"/>
</dbReference>
<organism evidence="2 3">
    <name type="scientific">Lederbergia graminis</name>
    <dbReference type="NCBI Taxonomy" id="735518"/>
    <lineage>
        <taxon>Bacteria</taxon>
        <taxon>Bacillati</taxon>
        <taxon>Bacillota</taxon>
        <taxon>Bacilli</taxon>
        <taxon>Bacillales</taxon>
        <taxon>Bacillaceae</taxon>
        <taxon>Lederbergia</taxon>
    </lineage>
</organism>
<dbReference type="NCBIfam" id="TIGR02884">
    <property type="entry name" value="spore_pdaA"/>
    <property type="match status" value="1"/>
</dbReference>
<comment type="caution">
    <text evidence="2">The sequence shown here is derived from an EMBL/GenBank/DDBJ whole genome shotgun (WGS) entry which is preliminary data.</text>
</comment>
<reference evidence="3" key="1">
    <citation type="journal article" date="2019" name="Int. J. Syst. Evol. Microbiol.">
        <title>The Global Catalogue of Microorganisms (GCM) 10K type strain sequencing project: providing services to taxonomists for standard genome sequencing and annotation.</title>
        <authorList>
            <consortium name="The Broad Institute Genomics Platform"/>
            <consortium name="The Broad Institute Genome Sequencing Center for Infectious Disease"/>
            <person name="Wu L."/>
            <person name="Ma J."/>
        </authorList>
    </citation>
    <scope>NUCLEOTIDE SEQUENCE [LARGE SCALE GENOMIC DNA]</scope>
    <source>
        <strain evidence="3">CGMCC 1.12237</strain>
    </source>
</reference>
<evidence type="ECO:0000313" key="2">
    <source>
        <dbReference type="EMBL" id="MFC5466861.1"/>
    </source>
</evidence>
<dbReference type="Pfam" id="PF01522">
    <property type="entry name" value="Polysacc_deac_1"/>
    <property type="match status" value="1"/>
</dbReference>
<dbReference type="InterPro" id="IPR050248">
    <property type="entry name" value="Polysacc_deacetylase_ArnD"/>
</dbReference>
<name>A0ABW0LQP8_9BACI</name>
<evidence type="ECO:0000259" key="1">
    <source>
        <dbReference type="PROSITE" id="PS51677"/>
    </source>
</evidence>
<dbReference type="PANTHER" id="PTHR10587">
    <property type="entry name" value="GLYCOSYL TRANSFERASE-RELATED"/>
    <property type="match status" value="1"/>
</dbReference>
<dbReference type="SUPFAM" id="SSF88713">
    <property type="entry name" value="Glycoside hydrolase/deacetylase"/>
    <property type="match status" value="1"/>
</dbReference>
<accession>A0ABW0LQP8</accession>
<dbReference type="PROSITE" id="PS51677">
    <property type="entry name" value="NODB"/>
    <property type="match status" value="1"/>
</dbReference>
<dbReference type="Gene3D" id="3.20.20.370">
    <property type="entry name" value="Glycoside hydrolase/deacetylase"/>
    <property type="match status" value="1"/>
</dbReference>